<name>A0A3N2DG80_9GAMM</name>
<dbReference type="Gene3D" id="1.10.3810.10">
    <property type="entry name" value="Biosynthetic peptidoglycan transglycosylase-like"/>
    <property type="match status" value="1"/>
</dbReference>
<evidence type="ECO:0000256" key="23">
    <source>
        <dbReference type="PIRNR" id="PIRNR002799"/>
    </source>
</evidence>
<keyword evidence="15 25" id="KW-0472">Membrane</keyword>
<evidence type="ECO:0000256" key="15">
    <source>
        <dbReference type="ARBA" id="ARBA00023136"/>
    </source>
</evidence>
<evidence type="ECO:0000256" key="21">
    <source>
        <dbReference type="ARBA" id="ARBA00049902"/>
    </source>
</evidence>
<dbReference type="InterPro" id="IPR028166">
    <property type="entry name" value="UB2H"/>
</dbReference>
<evidence type="ECO:0000256" key="12">
    <source>
        <dbReference type="ARBA" id="ARBA00022801"/>
    </source>
</evidence>
<dbReference type="InterPro" id="IPR001460">
    <property type="entry name" value="PCN-bd_Tpept"/>
</dbReference>
<evidence type="ECO:0000256" key="24">
    <source>
        <dbReference type="PIRSR" id="PIRSR002799-1"/>
    </source>
</evidence>
<dbReference type="InterPro" id="IPR011813">
    <property type="entry name" value="PBP_1b"/>
</dbReference>
<dbReference type="NCBIfam" id="TIGR02071">
    <property type="entry name" value="PBP_1b"/>
    <property type="match status" value="1"/>
</dbReference>
<dbReference type="InterPro" id="IPR023346">
    <property type="entry name" value="Lysozyme-like_dom_sf"/>
</dbReference>
<evidence type="ECO:0000259" key="28">
    <source>
        <dbReference type="Pfam" id="PF14814"/>
    </source>
</evidence>
<evidence type="ECO:0000313" key="30">
    <source>
        <dbReference type="Proteomes" id="UP000275394"/>
    </source>
</evidence>
<feature type="domain" description="Penicillin-binding protein transpeptidase" evidence="26">
    <location>
        <begin position="446"/>
        <end position="686"/>
    </location>
</feature>
<dbReference type="GO" id="GO:0008360">
    <property type="term" value="P:regulation of cell shape"/>
    <property type="evidence" value="ECO:0007669"/>
    <property type="project" value="UniProtKB-UniRule"/>
</dbReference>
<keyword evidence="18 23" id="KW-0961">Cell wall biogenesis/degradation</keyword>
<protein>
    <recommendedName>
        <fullName evidence="6 22">Penicillin-binding protein 1B</fullName>
        <shortName evidence="23">PBP-1b</shortName>
        <shortName evidence="23">PBP1b</shortName>
    </recommendedName>
    <alternativeName>
        <fullName evidence="19 23">Murein polymerase</fullName>
    </alternativeName>
</protein>
<evidence type="ECO:0000256" key="17">
    <source>
        <dbReference type="ARBA" id="ARBA00023268"/>
    </source>
</evidence>
<evidence type="ECO:0000256" key="2">
    <source>
        <dbReference type="ARBA" id="ARBA00004236"/>
    </source>
</evidence>
<comment type="catalytic activity">
    <reaction evidence="20">
        <text>Preferential cleavage: (Ac)2-L-Lys-D-Ala-|-D-Ala. Also transpeptidation of peptidyl-alanyl moieties that are N-acyl substituents of D-alanine.</text>
        <dbReference type="EC" id="3.4.16.4"/>
    </reaction>
</comment>
<dbReference type="EMBL" id="RKHR01000006">
    <property type="protein sequence ID" value="ROR98805.1"/>
    <property type="molecule type" value="Genomic_DNA"/>
</dbReference>
<keyword evidence="8" id="KW-0121">Carboxypeptidase</keyword>
<dbReference type="GO" id="GO:0009252">
    <property type="term" value="P:peptidoglycan biosynthetic process"/>
    <property type="evidence" value="ECO:0007669"/>
    <property type="project" value="UniProtKB-UniRule"/>
</dbReference>
<dbReference type="GO" id="GO:0009274">
    <property type="term" value="C:peptidoglycan-based cell wall"/>
    <property type="evidence" value="ECO:0007669"/>
    <property type="project" value="UniProtKB-UniRule"/>
</dbReference>
<evidence type="ECO:0000256" key="16">
    <source>
        <dbReference type="ARBA" id="ARBA00023251"/>
    </source>
</evidence>
<dbReference type="Pfam" id="PF00905">
    <property type="entry name" value="Transpeptidase"/>
    <property type="match status" value="1"/>
</dbReference>
<evidence type="ECO:0000256" key="11">
    <source>
        <dbReference type="ARBA" id="ARBA00022679"/>
    </source>
</evidence>
<comment type="caution">
    <text evidence="29">The sequence shown here is derived from an EMBL/GenBank/DDBJ whole genome shotgun (WGS) entry which is preliminary data.</text>
</comment>
<comment type="similarity">
    <text evidence="4 23">In the C-terminal section; belongs to the transpeptidase family.</text>
</comment>
<dbReference type="Gene3D" id="3.30.2060.10">
    <property type="entry name" value="Penicillin-binding protein 1b domain"/>
    <property type="match status" value="1"/>
</dbReference>
<evidence type="ECO:0000256" key="1">
    <source>
        <dbReference type="ARBA" id="ARBA00002624"/>
    </source>
</evidence>
<evidence type="ECO:0000256" key="3">
    <source>
        <dbReference type="ARBA" id="ARBA00004752"/>
    </source>
</evidence>
<gene>
    <name evidence="29" type="ORF">EDC56_3040</name>
</gene>
<proteinExistence type="inferred from homology"/>
<comment type="catalytic activity">
    <reaction evidence="21">
        <text>[GlcNAc-(1-&gt;4)-Mur2Ac(oyl-L-Ala-gamma-D-Glu-L-Lys-D-Ala-D-Ala)](n)-di-trans,octa-cis-undecaprenyl diphosphate + beta-D-GlcNAc-(1-&gt;4)-Mur2Ac(oyl-L-Ala-gamma-D-Glu-L-Lys-D-Ala-D-Ala)-di-trans,octa-cis-undecaprenyl diphosphate = [GlcNAc-(1-&gt;4)-Mur2Ac(oyl-L-Ala-gamma-D-Glu-L-Lys-D-Ala-D-Ala)](n+1)-di-trans,octa-cis-undecaprenyl diphosphate + di-trans,octa-cis-undecaprenyl diphosphate + H(+)</text>
        <dbReference type="Rhea" id="RHEA:23708"/>
        <dbReference type="Rhea" id="RHEA-COMP:9602"/>
        <dbReference type="Rhea" id="RHEA-COMP:9603"/>
        <dbReference type="ChEBI" id="CHEBI:15378"/>
        <dbReference type="ChEBI" id="CHEBI:58405"/>
        <dbReference type="ChEBI" id="CHEBI:60033"/>
        <dbReference type="ChEBI" id="CHEBI:78435"/>
        <dbReference type="EC" id="2.4.99.28"/>
    </reaction>
</comment>
<keyword evidence="13 23" id="KW-0133">Cell shape</keyword>
<keyword evidence="30" id="KW-1185">Reference proteome</keyword>
<keyword evidence="25" id="KW-0812">Transmembrane</keyword>
<organism evidence="29 30">
    <name type="scientific">Sinobacterium caligoides</name>
    <dbReference type="NCBI Taxonomy" id="933926"/>
    <lineage>
        <taxon>Bacteria</taxon>
        <taxon>Pseudomonadati</taxon>
        <taxon>Pseudomonadota</taxon>
        <taxon>Gammaproteobacteria</taxon>
        <taxon>Cellvibrionales</taxon>
        <taxon>Spongiibacteraceae</taxon>
        <taxon>Sinobacterium</taxon>
    </lineage>
</organism>
<dbReference type="Pfam" id="PF00912">
    <property type="entry name" value="Transgly"/>
    <property type="match status" value="1"/>
</dbReference>
<evidence type="ECO:0000313" key="29">
    <source>
        <dbReference type="EMBL" id="ROR98805.1"/>
    </source>
</evidence>
<comment type="subcellular location">
    <subcellularLocation>
        <location evidence="2">Cell membrane</location>
    </subcellularLocation>
</comment>
<dbReference type="PIRSF" id="PIRSF002799">
    <property type="entry name" value="PBP_1b"/>
    <property type="match status" value="1"/>
</dbReference>
<dbReference type="InterPro" id="IPR050396">
    <property type="entry name" value="Glycosyltr_51/Transpeptidase"/>
</dbReference>
<keyword evidence="14 23" id="KW-0573">Peptidoglycan synthesis</keyword>
<evidence type="ECO:0000256" key="5">
    <source>
        <dbReference type="ARBA" id="ARBA00007739"/>
    </source>
</evidence>
<evidence type="ECO:0000259" key="26">
    <source>
        <dbReference type="Pfam" id="PF00905"/>
    </source>
</evidence>
<dbReference type="GO" id="GO:0008955">
    <property type="term" value="F:peptidoglycan glycosyltransferase activity"/>
    <property type="evidence" value="ECO:0007669"/>
    <property type="project" value="UniProtKB-UniRule"/>
</dbReference>
<evidence type="ECO:0000256" key="4">
    <source>
        <dbReference type="ARBA" id="ARBA00007090"/>
    </source>
</evidence>
<evidence type="ECO:0000256" key="7">
    <source>
        <dbReference type="ARBA" id="ARBA00022475"/>
    </source>
</evidence>
<dbReference type="InterPro" id="IPR012338">
    <property type="entry name" value="Beta-lactam/transpept-like"/>
</dbReference>
<dbReference type="GO" id="GO:0005886">
    <property type="term" value="C:plasma membrane"/>
    <property type="evidence" value="ECO:0007669"/>
    <property type="project" value="UniProtKB-SubCell"/>
</dbReference>
<dbReference type="InterPro" id="IPR001264">
    <property type="entry name" value="Glyco_trans_51"/>
</dbReference>
<dbReference type="GO" id="GO:0009002">
    <property type="term" value="F:serine-type D-Ala-D-Ala carboxypeptidase activity"/>
    <property type="evidence" value="ECO:0007669"/>
    <property type="project" value="UniProtKB-EC"/>
</dbReference>
<evidence type="ECO:0000256" key="25">
    <source>
        <dbReference type="SAM" id="Phobius"/>
    </source>
</evidence>
<dbReference type="Pfam" id="PF14814">
    <property type="entry name" value="UB2H"/>
    <property type="match status" value="1"/>
</dbReference>
<evidence type="ECO:0000256" key="10">
    <source>
        <dbReference type="ARBA" id="ARBA00022676"/>
    </source>
</evidence>
<dbReference type="AlphaFoldDB" id="A0A3N2DG80"/>
<dbReference type="InterPro" id="IPR036950">
    <property type="entry name" value="PBP_transglycosylase"/>
</dbReference>
<comment type="similarity">
    <text evidence="5 23">In the N-terminal section; belongs to the glycosyltransferase 51 family.</text>
</comment>
<evidence type="ECO:0000256" key="8">
    <source>
        <dbReference type="ARBA" id="ARBA00022645"/>
    </source>
</evidence>
<feature type="active site" description="Proton donor; for transglycosylase activity" evidence="24">
    <location>
        <position position="201"/>
    </location>
</feature>
<dbReference type="GO" id="GO:0008658">
    <property type="term" value="F:penicillin binding"/>
    <property type="evidence" value="ECO:0007669"/>
    <property type="project" value="UniProtKB-UniRule"/>
</dbReference>
<sequence length="786" mass="87667">MTAVGTPFMAAKPRARKRSKTKTKGRAKGRSASPIKSLFLKIIVVGVVLFLGFTIYLDATIRSTFSGKKWEIPAKVYARPLELYSGSKVSQQQVLDELRMAGYKAVNKVNLPGQIASSGQRVQIYTRKFHFWDGVEPSQRVELNWRGGQLQSLRVDRHDADIVRLEPAMIGGIYPAHNEDRLLVQLKQVPKPLQQMLVAVEDEHFYSHFGVSPRAIARAAVANIKSGRVVQGGSTLTQQLVKNYYLSADRSLMRKATEAVMSLLLEVHYSKEEILEGYMNEIFLAQDGPRAIHGFGLGAQYYFNKPIEDLNLSEQALLVSVIRGPSYYDPWRHPERAKKRRNFVLGKFAAATNMDPEVLAWAQAEPLGVGAVTAKHRARYPAYLDLVRSQLRRDYRAEDLSSQGLNIFTSFDPQVQRTAEQALEKRIAAIARDYKLSAEARKQLNGSVVVSHPQTGEVLAVVGGKNARYAGFNRALHARRPIGSLMKPAVYLAALEQSEKYTLVTPLSDESIRVEGRDGSVWQPNNYSKKSHGTVPLHQALTHSYNQATAQLGMTIGIDKVLDVAHRLGIEKKLPAVPSVVLGTGEMSPLMVAQMYQTISSGGFYSPIRAIRNVTSNSGEPLKRYPLEVEQRFDERVVQLMQYNLQEVMREGTGRRAYRSLPADFKTAGKTGTTNDLRDSWFAGFSGDRLAVVWLGRDDNEPTPLTGASGALPVWTSIIRQTSRRGLEYQPLEGMDYLWVNDKTGELSAKYCDDARYLPFLAGSAPTKRAACGSGSRVRNWFSEWL</sequence>
<evidence type="ECO:0000256" key="22">
    <source>
        <dbReference type="NCBIfam" id="TIGR02071"/>
    </source>
</evidence>
<dbReference type="Gene3D" id="3.40.710.10">
    <property type="entry name" value="DD-peptidase/beta-lactamase superfamily"/>
    <property type="match status" value="1"/>
</dbReference>
<keyword evidence="11 23" id="KW-0808">Transferase</keyword>
<evidence type="ECO:0000256" key="20">
    <source>
        <dbReference type="ARBA" id="ARBA00034000"/>
    </source>
</evidence>
<evidence type="ECO:0000256" key="14">
    <source>
        <dbReference type="ARBA" id="ARBA00022984"/>
    </source>
</evidence>
<evidence type="ECO:0000256" key="6">
    <source>
        <dbReference type="ARBA" id="ARBA00018637"/>
    </source>
</evidence>
<dbReference type="GO" id="GO:0030288">
    <property type="term" value="C:outer membrane-bounded periplasmic space"/>
    <property type="evidence" value="ECO:0007669"/>
    <property type="project" value="TreeGrafter"/>
</dbReference>
<evidence type="ECO:0000256" key="18">
    <source>
        <dbReference type="ARBA" id="ARBA00023316"/>
    </source>
</evidence>
<comment type="function">
    <text evidence="1 23">Cell wall formation. Synthesis of cross-linked peptidoglycan from the lipid intermediates. The enzyme has a penicillin-insensitive transglycosylase N-terminal domain (formation of linear glycan strands) and a penicillin-sensitive transpeptidase C-terminal domain (cross-linking of the peptide subunits).</text>
</comment>
<dbReference type="SUPFAM" id="SSF56601">
    <property type="entry name" value="beta-lactamase/transpeptidase-like"/>
    <property type="match status" value="1"/>
</dbReference>
<dbReference type="PANTHER" id="PTHR32282:SF11">
    <property type="entry name" value="PENICILLIN-BINDING PROTEIN 1B"/>
    <property type="match status" value="1"/>
</dbReference>
<dbReference type="UniPathway" id="UPA00219"/>
<dbReference type="GO" id="GO:0006508">
    <property type="term" value="P:proteolysis"/>
    <property type="evidence" value="ECO:0007669"/>
    <property type="project" value="UniProtKB-KW"/>
</dbReference>
<reference evidence="29 30" key="1">
    <citation type="submission" date="2018-11" db="EMBL/GenBank/DDBJ databases">
        <title>Genomic Encyclopedia of Type Strains, Phase IV (KMG-IV): sequencing the most valuable type-strain genomes for metagenomic binning, comparative biology and taxonomic classification.</title>
        <authorList>
            <person name="Goeker M."/>
        </authorList>
    </citation>
    <scope>NUCLEOTIDE SEQUENCE [LARGE SCALE GENOMIC DNA]</scope>
    <source>
        <strain evidence="29 30">DSM 100316</strain>
    </source>
</reference>
<keyword evidence="25" id="KW-1133">Transmembrane helix</keyword>
<evidence type="ECO:0000256" key="19">
    <source>
        <dbReference type="ARBA" id="ARBA00032454"/>
    </source>
</evidence>
<dbReference type="GO" id="GO:0046677">
    <property type="term" value="P:response to antibiotic"/>
    <property type="evidence" value="ECO:0007669"/>
    <property type="project" value="UniProtKB-UniRule"/>
</dbReference>
<keyword evidence="9" id="KW-0645">Protease</keyword>
<keyword evidence="16" id="KW-0046">Antibiotic resistance</keyword>
<accession>A0A3N2DG80</accession>
<feature type="domain" description="Bifunctional transglycosylase second" evidence="28">
    <location>
        <begin position="83"/>
        <end position="165"/>
    </location>
</feature>
<dbReference type="GO" id="GO:0071555">
    <property type="term" value="P:cell wall organization"/>
    <property type="evidence" value="ECO:0007669"/>
    <property type="project" value="UniProtKB-UniRule"/>
</dbReference>
<comment type="pathway">
    <text evidence="3 23">Cell wall biogenesis; peptidoglycan biosynthesis.</text>
</comment>
<evidence type="ECO:0000256" key="9">
    <source>
        <dbReference type="ARBA" id="ARBA00022670"/>
    </source>
</evidence>
<dbReference type="Proteomes" id="UP000275394">
    <property type="component" value="Unassembled WGS sequence"/>
</dbReference>
<feature type="active site" description="Acyl-ester intermediate; for transpeptidase activity" evidence="24">
    <location>
        <position position="484"/>
    </location>
</feature>
<keyword evidence="12" id="KW-0378">Hydrolase</keyword>
<evidence type="ECO:0000256" key="13">
    <source>
        <dbReference type="ARBA" id="ARBA00022960"/>
    </source>
</evidence>
<evidence type="ECO:0000259" key="27">
    <source>
        <dbReference type="Pfam" id="PF00912"/>
    </source>
</evidence>
<keyword evidence="10 23" id="KW-0328">Glycosyltransferase</keyword>
<feature type="transmembrane region" description="Helical" evidence="25">
    <location>
        <begin position="38"/>
        <end position="57"/>
    </location>
</feature>
<feature type="domain" description="Glycosyl transferase family 51" evidence="27">
    <location>
        <begin position="177"/>
        <end position="347"/>
    </location>
</feature>
<keyword evidence="17" id="KW-0511">Multifunctional enzyme</keyword>
<dbReference type="SUPFAM" id="SSF53955">
    <property type="entry name" value="Lysozyme-like"/>
    <property type="match status" value="1"/>
</dbReference>
<dbReference type="RefSeq" id="WP_211333723.1">
    <property type="nucleotide sequence ID" value="NZ_RKHR01000006.1"/>
</dbReference>
<keyword evidence="7" id="KW-1003">Cell membrane</keyword>
<dbReference type="PANTHER" id="PTHR32282">
    <property type="entry name" value="BINDING PROTEIN TRANSPEPTIDASE, PUTATIVE-RELATED"/>
    <property type="match status" value="1"/>
</dbReference>